<feature type="coiled-coil region" evidence="8">
    <location>
        <begin position="492"/>
        <end position="548"/>
    </location>
</feature>
<feature type="non-terminal residue" evidence="11">
    <location>
        <position position="1"/>
    </location>
</feature>
<feature type="coiled-coil region" evidence="8">
    <location>
        <begin position="412"/>
        <end position="466"/>
    </location>
</feature>
<comment type="similarity">
    <text evidence="6">Belongs to the CFAP45 family.</text>
</comment>
<reference evidence="11" key="1">
    <citation type="submission" date="2015-08" db="EMBL/GenBank/DDBJ databases">
        <authorList>
            <person name="Babu N.S."/>
            <person name="Beckwith C.J."/>
            <person name="Beseler K.G."/>
            <person name="Brison A."/>
            <person name="Carone J.V."/>
            <person name="Caskin T.P."/>
            <person name="Diamond M."/>
            <person name="Durham M.E."/>
            <person name="Foxe J.M."/>
            <person name="Go M."/>
            <person name="Henderson B.A."/>
            <person name="Jones I.B."/>
            <person name="McGettigan J.A."/>
            <person name="Micheletti S.J."/>
            <person name="Nasrallah M.E."/>
            <person name="Ortiz D."/>
            <person name="Piller C.R."/>
            <person name="Privatt S.R."/>
            <person name="Schneider S.L."/>
            <person name="Sharp S."/>
            <person name="Smith T.C."/>
            <person name="Stanton J.D."/>
            <person name="Ullery H.E."/>
            <person name="Wilson R.J."/>
            <person name="Serrano M.G."/>
            <person name="Buck G."/>
            <person name="Lee V."/>
            <person name="Wang Y."/>
            <person name="Carvalho R."/>
            <person name="Voegtly L."/>
            <person name="Shi R."/>
            <person name="Duckworth R."/>
            <person name="Johnson A."/>
            <person name="Loviza R."/>
            <person name="Walstead R."/>
            <person name="Shah Z."/>
            <person name="Kiflezghi M."/>
            <person name="Wade K."/>
            <person name="Ball S.L."/>
            <person name="Bradley K.W."/>
            <person name="Asai D.J."/>
            <person name="Bowman C.A."/>
            <person name="Russell D.A."/>
            <person name="Pope W.H."/>
            <person name="Jacobs-Sera D."/>
            <person name="Hendrix R.W."/>
            <person name="Hatfull G.F."/>
        </authorList>
    </citation>
    <scope>NUCLEOTIDE SEQUENCE</scope>
</reference>
<evidence type="ECO:0000256" key="9">
    <source>
        <dbReference type="SAM" id="MobiDB-lite"/>
    </source>
</evidence>
<keyword evidence="5" id="KW-0966">Cell projection</keyword>
<evidence type="ECO:0000313" key="11">
    <source>
        <dbReference type="EMBL" id="JAT68057.1"/>
    </source>
</evidence>
<feature type="domain" description="Trichohyalin-plectin-homology" evidence="10">
    <location>
        <begin position="207"/>
        <end position="544"/>
    </location>
</feature>
<comment type="subcellular location">
    <subcellularLocation>
        <location evidence="1">Cell projection</location>
        <location evidence="1">Cilium</location>
        <location evidence="1">Flagellum</location>
    </subcellularLocation>
</comment>
<evidence type="ECO:0000256" key="8">
    <source>
        <dbReference type="SAM" id="Coils"/>
    </source>
</evidence>
<organism evidence="11">
    <name type="scientific">Auxenochlorella protothecoides</name>
    <name type="common">Green microalga</name>
    <name type="synonym">Chlorella protothecoides</name>
    <dbReference type="NCBI Taxonomy" id="3075"/>
    <lineage>
        <taxon>Eukaryota</taxon>
        <taxon>Viridiplantae</taxon>
        <taxon>Chlorophyta</taxon>
        <taxon>core chlorophytes</taxon>
        <taxon>Trebouxiophyceae</taxon>
        <taxon>Chlorellales</taxon>
        <taxon>Chlorellaceae</taxon>
        <taxon>Auxenochlorella</taxon>
    </lineage>
</organism>
<evidence type="ECO:0000256" key="5">
    <source>
        <dbReference type="ARBA" id="ARBA00023273"/>
    </source>
</evidence>
<keyword evidence="4" id="KW-0969">Cilium</keyword>
<dbReference type="InterPro" id="IPR033253">
    <property type="entry name" value="CFAP45"/>
</dbReference>
<evidence type="ECO:0000256" key="1">
    <source>
        <dbReference type="ARBA" id="ARBA00004230"/>
    </source>
</evidence>
<keyword evidence="3 8" id="KW-0175">Coiled coil</keyword>
<evidence type="ECO:0000256" key="6">
    <source>
        <dbReference type="ARBA" id="ARBA00034116"/>
    </source>
</evidence>
<evidence type="ECO:0000256" key="4">
    <source>
        <dbReference type="ARBA" id="ARBA00023069"/>
    </source>
</evidence>
<name>A0A1D1ZMK8_AUXPR</name>
<dbReference type="PANTHER" id="PTHR15504:SF0">
    <property type="entry name" value="CILIA- AND FLAGELLA-ASSOCIATED PROTEIN 45"/>
    <property type="match status" value="1"/>
</dbReference>
<dbReference type="PANTHER" id="PTHR15504">
    <property type="entry name" value="NASOPHARYNGEAL EPITHELIUM SPECIFIC PROTEIN 1"/>
    <property type="match status" value="1"/>
</dbReference>
<evidence type="ECO:0000256" key="2">
    <source>
        <dbReference type="ARBA" id="ARBA00022846"/>
    </source>
</evidence>
<feature type="region of interest" description="Disordered" evidence="9">
    <location>
        <begin position="165"/>
        <end position="190"/>
    </location>
</feature>
<dbReference type="AlphaFoldDB" id="A0A1D1ZMK8"/>
<dbReference type="Pfam" id="PF13868">
    <property type="entry name" value="TPH"/>
    <property type="match status" value="1"/>
</dbReference>
<keyword evidence="2" id="KW-0282">Flagellum</keyword>
<sequence length="563" mass="61516">PRVSLTFPKIISRASCPIACAAALGSKAHMLPWLTRYSSKSKPQLRPLSTSRELVTSRTYLASVITECSAPVALMRVSPRNTTLKRPHPSSIDTSLFGALGGSRTQSRKGRTASQDVASGLAQITISKERLASLKKPCAIPSASELAEARKAELERVIENLSSARAGTEESLEERKDLGAHVPSPMDEKRQKERQAVVARAQRHQLEARPEARLMNQMVQSSITMAALDDQVARRAAAREKDAMDAAEAHRRAAADWALKAAMEQEREQEKLLMYKAGEAQLLGQLAERREAAAVALAANLAEGTAQRLAAERLARQEVEGERERRAAGAALLEEVAAFNALRLGRKEAAQRAQRAEDEAIVRFNMEKDAQEQAAFEERQAAVRASEQLLAAHWSSTRRVQDGRRAAEDARIRLYQDEREATELAKEEAAEALKAQSKSAQLATMKQQLEYKAEAAKRAAEEEAAEAVKVSAAAEAAKLAAAEEEAKKKAAAAALRTTLQSQLRELAALTEAGRFKEVQEAQAQAAAAEAERNALERLKQEKLALLSHVPAKYRVDLERLQVA</sequence>
<proteinExistence type="inferred from homology"/>
<evidence type="ECO:0000259" key="10">
    <source>
        <dbReference type="Pfam" id="PF13868"/>
    </source>
</evidence>
<gene>
    <name evidence="11" type="ORF">g.27673</name>
</gene>
<evidence type="ECO:0000256" key="7">
    <source>
        <dbReference type="ARBA" id="ARBA00034142"/>
    </source>
</evidence>
<accession>A0A1D1ZMK8</accession>
<dbReference type="InterPro" id="IPR043597">
    <property type="entry name" value="TPH_dom"/>
</dbReference>
<protein>
    <recommendedName>
        <fullName evidence="7">Cilia- and flagella-associated protein 45</fullName>
    </recommendedName>
</protein>
<dbReference type="EMBL" id="GDKF01010565">
    <property type="protein sequence ID" value="JAT68057.1"/>
    <property type="molecule type" value="Transcribed_RNA"/>
</dbReference>
<evidence type="ECO:0000256" key="3">
    <source>
        <dbReference type="ARBA" id="ARBA00023054"/>
    </source>
</evidence>
<dbReference type="GO" id="GO:0031514">
    <property type="term" value="C:motile cilium"/>
    <property type="evidence" value="ECO:0007669"/>
    <property type="project" value="UniProtKB-SubCell"/>
</dbReference>